<dbReference type="Pfam" id="PF01827">
    <property type="entry name" value="FTH"/>
    <property type="match status" value="1"/>
</dbReference>
<proteinExistence type="predicted"/>
<dbReference type="InParanoid" id="G0N1G7"/>
<dbReference type="PANTHER" id="PTHR23015:SF4">
    <property type="entry name" value="DUF38 DOMAIN-CONTAINING PROTEIN-RELATED"/>
    <property type="match status" value="1"/>
</dbReference>
<dbReference type="InterPro" id="IPR040161">
    <property type="entry name" value="FB224"/>
</dbReference>
<gene>
    <name evidence="2" type="ORF">CAEBREN_07548</name>
</gene>
<feature type="domain" description="DUF38" evidence="1">
    <location>
        <begin position="132"/>
        <end position="249"/>
    </location>
</feature>
<dbReference type="EMBL" id="GL379827">
    <property type="protein sequence ID" value="EGT50139.1"/>
    <property type="molecule type" value="Genomic_DNA"/>
</dbReference>
<dbReference type="AlphaFoldDB" id="G0N1G7"/>
<evidence type="ECO:0000313" key="2">
    <source>
        <dbReference type="EMBL" id="EGT50139.1"/>
    </source>
</evidence>
<keyword evidence="3" id="KW-1185">Reference proteome</keyword>
<sequence>MESIDLNLIQMPEVIMGHILDKLDIPDIMNFDKGDDLYPEGKLLRIKYGFVECAPDLCTVQWFRSDGNRETCFEDCDVITRFCRDFEFIFGGHSIFKFFRKPKNPSIIQDFTLNLEYCPDDHVHWDATTRRLLSSMESTLQNRSRLLPVKEFYTVVFDKFHVLQMLPCFQPKTLEKISITYTVERGCWFLRGLMELEQWKMAKVLFVFDTVLSGDIRKFKHFEEINIKRGKVEVKDILLMKKAILNSGTNLTTGRVGFRACDGEPHFLQTYGDPFTDTDELGDERNSWFFKIPNKKSFLQISFYPQHLKFAVLEKAPEDARVIRE</sequence>
<dbReference type="InterPro" id="IPR002900">
    <property type="entry name" value="DUF38/FTH_CAE_spp"/>
</dbReference>
<organism evidence="3">
    <name type="scientific">Caenorhabditis brenneri</name>
    <name type="common">Nematode worm</name>
    <dbReference type="NCBI Taxonomy" id="135651"/>
    <lineage>
        <taxon>Eukaryota</taxon>
        <taxon>Metazoa</taxon>
        <taxon>Ecdysozoa</taxon>
        <taxon>Nematoda</taxon>
        <taxon>Chromadorea</taxon>
        <taxon>Rhabditida</taxon>
        <taxon>Rhabditina</taxon>
        <taxon>Rhabditomorpha</taxon>
        <taxon>Rhabditoidea</taxon>
        <taxon>Rhabditidae</taxon>
        <taxon>Peloderinae</taxon>
        <taxon>Caenorhabditis</taxon>
    </lineage>
</organism>
<dbReference type="eggNOG" id="ENOG502TJXD">
    <property type="taxonomic scope" value="Eukaryota"/>
</dbReference>
<dbReference type="GO" id="GO:0045087">
    <property type="term" value="P:innate immune response"/>
    <property type="evidence" value="ECO:0007669"/>
    <property type="project" value="TreeGrafter"/>
</dbReference>
<dbReference type="Proteomes" id="UP000008068">
    <property type="component" value="Unassembled WGS sequence"/>
</dbReference>
<reference evidence="3" key="1">
    <citation type="submission" date="2011-07" db="EMBL/GenBank/DDBJ databases">
        <authorList>
            <consortium name="Caenorhabditis brenneri Sequencing and Analysis Consortium"/>
            <person name="Wilson R.K."/>
        </authorList>
    </citation>
    <scope>NUCLEOTIDE SEQUENCE [LARGE SCALE GENOMIC DNA]</scope>
    <source>
        <strain evidence="3">PB2801</strain>
    </source>
</reference>
<accession>G0N1G7</accession>
<dbReference type="HOGENOM" id="CLU_030831_0_3_1"/>
<evidence type="ECO:0000259" key="1">
    <source>
        <dbReference type="Pfam" id="PF01827"/>
    </source>
</evidence>
<protein>
    <recommendedName>
        <fullName evidence="1">DUF38 domain-containing protein</fullName>
    </recommendedName>
</protein>
<evidence type="ECO:0000313" key="3">
    <source>
        <dbReference type="Proteomes" id="UP000008068"/>
    </source>
</evidence>
<dbReference type="PANTHER" id="PTHR23015">
    <property type="entry name" value="UNCHARACTERIZED C.ELEGANS PROTEIN"/>
    <property type="match status" value="1"/>
</dbReference>
<name>G0N1G7_CAEBE</name>